<accession>A0A4Q2U7M4</accession>
<reference evidence="2 3" key="2">
    <citation type="submission" date="2019-02" db="EMBL/GenBank/DDBJ databases">
        <title>'Lichenibacterium ramalinii' gen. nov. sp. nov., 'Lichenibacterium minor' gen. nov. sp. nov.</title>
        <authorList>
            <person name="Pankratov T."/>
        </authorList>
    </citation>
    <scope>NUCLEOTIDE SEQUENCE [LARGE SCALE GENOMIC DNA]</scope>
    <source>
        <strain evidence="2 3">RmlP026</strain>
    </source>
</reference>
<keyword evidence="1" id="KW-0812">Transmembrane</keyword>
<feature type="transmembrane region" description="Helical" evidence="1">
    <location>
        <begin position="126"/>
        <end position="143"/>
    </location>
</feature>
<keyword evidence="3" id="KW-1185">Reference proteome</keyword>
<dbReference type="EMBL" id="QYBB01000005">
    <property type="protein sequence ID" value="RYC32703.1"/>
    <property type="molecule type" value="Genomic_DNA"/>
</dbReference>
<evidence type="ECO:0000256" key="1">
    <source>
        <dbReference type="SAM" id="Phobius"/>
    </source>
</evidence>
<dbReference type="AlphaFoldDB" id="A0A4Q2U7M4"/>
<organism evidence="2 3">
    <name type="scientific">Lichenibacterium minor</name>
    <dbReference type="NCBI Taxonomy" id="2316528"/>
    <lineage>
        <taxon>Bacteria</taxon>
        <taxon>Pseudomonadati</taxon>
        <taxon>Pseudomonadota</taxon>
        <taxon>Alphaproteobacteria</taxon>
        <taxon>Hyphomicrobiales</taxon>
        <taxon>Lichenihabitantaceae</taxon>
        <taxon>Lichenibacterium</taxon>
    </lineage>
</organism>
<feature type="transmembrane region" description="Helical" evidence="1">
    <location>
        <begin position="311"/>
        <end position="333"/>
    </location>
</feature>
<feature type="transmembrane region" description="Helical" evidence="1">
    <location>
        <begin position="186"/>
        <end position="204"/>
    </location>
</feature>
<feature type="transmembrane region" description="Helical" evidence="1">
    <location>
        <begin position="345"/>
        <end position="365"/>
    </location>
</feature>
<dbReference type="OrthoDB" id="7330808at2"/>
<feature type="transmembrane region" description="Helical" evidence="1">
    <location>
        <begin position="224"/>
        <end position="242"/>
    </location>
</feature>
<feature type="transmembrane region" description="Helical" evidence="1">
    <location>
        <begin position="372"/>
        <end position="391"/>
    </location>
</feature>
<protein>
    <recommendedName>
        <fullName evidence="4">Glycosyltransferase RgtA/B/C/D-like domain-containing protein</fullName>
    </recommendedName>
</protein>
<proteinExistence type="predicted"/>
<comment type="caution">
    <text evidence="2">The sequence shown here is derived from an EMBL/GenBank/DDBJ whole genome shotgun (WGS) entry which is preliminary data.</text>
</comment>
<name>A0A4Q2U7M4_9HYPH</name>
<feature type="transmembrane region" description="Helical" evidence="1">
    <location>
        <begin position="254"/>
        <end position="272"/>
    </location>
</feature>
<gene>
    <name evidence="2" type="ORF">D3273_06330</name>
</gene>
<feature type="transmembrane region" description="Helical" evidence="1">
    <location>
        <begin position="91"/>
        <end position="119"/>
    </location>
</feature>
<feature type="transmembrane region" description="Helical" evidence="1">
    <location>
        <begin position="278"/>
        <end position="299"/>
    </location>
</feature>
<reference evidence="2 3" key="1">
    <citation type="submission" date="2018-12" db="EMBL/GenBank/DDBJ databases">
        <authorList>
            <person name="Grouzdev D.S."/>
            <person name="Krutkina M.S."/>
        </authorList>
    </citation>
    <scope>NUCLEOTIDE SEQUENCE [LARGE SCALE GENOMIC DNA]</scope>
    <source>
        <strain evidence="2 3">RmlP026</strain>
    </source>
</reference>
<keyword evidence="1" id="KW-1133">Transmembrane helix</keyword>
<dbReference type="Proteomes" id="UP000290759">
    <property type="component" value="Unassembled WGS sequence"/>
</dbReference>
<keyword evidence="1" id="KW-0472">Membrane</keyword>
<evidence type="ECO:0000313" key="2">
    <source>
        <dbReference type="EMBL" id="RYC32703.1"/>
    </source>
</evidence>
<feature type="transmembrane region" description="Helical" evidence="1">
    <location>
        <begin position="155"/>
        <end position="174"/>
    </location>
</feature>
<sequence length="565" mass="58315">MRVRPGLPRRVGAAWPAAAAALLCAGAAGTAAVTVAAVYRLHVPLPYWDEWYTIAHFRHFAEGGYGIADLAAQHNEHRLLFPRLFFFADEVLFGFSGVLDATVTLVLQAVNAALLIAWMRCLVARAAHRALLAGLVVVLLFTLRQEQNFTNGFQLQFVGVFTAAALAGSAYVAALDRLRDARRGSAPFFALAALGCAVSTYTMANGLLVGPVLAVAAVLRRAPWWVSAATAAASVSLAALFVHGYAPGGDGQPLSQALTHPLPYAVYVAAYLGNPLDLGSPAATALGSVGLALAAGAAWRVRDGAARDPASLKLLILAGFVLASAAATAYGRIALGVEQASESRYATPSLLFWCALVLFWFPVAVRPGRRPAGAFALGALVALLAVAALAAEATAWPALAERSAALRRVSDSLVSGLYDGAAAGVYETTPWDDIRPVVPFLRQHRLAAFADPTVAALGQPVATLGRIAPRDACEGTVAARADPALGPGGVRLDGTARDGGTRGAPRRIVVTDGTGTVVGFGSASLPSRPSRLWSAYGTGGPGSALQAYAELADGALCPLGTAAIE</sequence>
<dbReference type="RefSeq" id="WP_129224654.1">
    <property type="nucleotide sequence ID" value="NZ_QYBB01000005.1"/>
</dbReference>
<evidence type="ECO:0000313" key="3">
    <source>
        <dbReference type="Proteomes" id="UP000290759"/>
    </source>
</evidence>
<evidence type="ECO:0008006" key="4">
    <source>
        <dbReference type="Google" id="ProtNLM"/>
    </source>
</evidence>